<feature type="modified residue" description="4-aspartylphosphate" evidence="6">
    <location>
        <position position="52"/>
    </location>
</feature>
<evidence type="ECO:0000313" key="11">
    <source>
        <dbReference type="Proteomes" id="UP000773462"/>
    </source>
</evidence>
<feature type="domain" description="Response regulatory" evidence="8">
    <location>
        <begin position="3"/>
        <end position="116"/>
    </location>
</feature>
<keyword evidence="4 7" id="KW-0238">DNA-binding</keyword>
<protein>
    <submittedName>
        <fullName evidence="10">DNA-binding response OmpR family regulator</fullName>
    </submittedName>
</protein>
<evidence type="ECO:0000259" key="8">
    <source>
        <dbReference type="PROSITE" id="PS50110"/>
    </source>
</evidence>
<dbReference type="CDD" id="cd17574">
    <property type="entry name" value="REC_OmpR"/>
    <property type="match status" value="1"/>
</dbReference>
<dbReference type="InterPro" id="IPR001789">
    <property type="entry name" value="Sig_transdc_resp-reg_receiver"/>
</dbReference>
<dbReference type="CDD" id="cd00383">
    <property type="entry name" value="trans_reg_C"/>
    <property type="match status" value="1"/>
</dbReference>
<comment type="caution">
    <text evidence="10">The sequence shown here is derived from an EMBL/GenBank/DDBJ whole genome shotgun (WGS) entry which is preliminary data.</text>
</comment>
<dbReference type="SUPFAM" id="SSF52172">
    <property type="entry name" value="CheY-like"/>
    <property type="match status" value="1"/>
</dbReference>
<evidence type="ECO:0000256" key="5">
    <source>
        <dbReference type="ARBA" id="ARBA00023163"/>
    </source>
</evidence>
<gene>
    <name evidence="10" type="ORF">J2Z70_003318</name>
</gene>
<keyword evidence="2" id="KW-0902">Two-component regulatory system</keyword>
<dbReference type="InterPro" id="IPR036388">
    <property type="entry name" value="WH-like_DNA-bd_sf"/>
</dbReference>
<sequence>MTKVLIIEDDSAIAAIERDYLEINDFTVEVAEDGITGLELALSGQFQLILLDLMLPGEDGFSVCRKLRSQLDIPILMVTAKQEDIDKIRGLGLGADDYIVKPFSPGELVARVKSNLAQYARLKGMSGSSAESNRIESGPFIIHTLSHRAYLHGRELELKKKEFDLLHFLIVNADIVFSRDSLYERIWGFDAMGDNATVAVHINRLRDKIEQDPGNPRYIQTVWGAGYRFQV</sequence>
<proteinExistence type="predicted"/>
<name>A0ABS4NSZ1_9BACL</name>
<dbReference type="InterPro" id="IPR001867">
    <property type="entry name" value="OmpR/PhoB-type_DNA-bd"/>
</dbReference>
<dbReference type="PANTHER" id="PTHR48111:SF26">
    <property type="entry name" value="STAGE 0 SPORULATION PROTEIN A HOMOLOG"/>
    <property type="match status" value="1"/>
</dbReference>
<dbReference type="Proteomes" id="UP000773462">
    <property type="component" value="Unassembled WGS sequence"/>
</dbReference>
<dbReference type="SMART" id="SM00862">
    <property type="entry name" value="Trans_reg_C"/>
    <property type="match status" value="1"/>
</dbReference>
<evidence type="ECO:0000256" key="1">
    <source>
        <dbReference type="ARBA" id="ARBA00022553"/>
    </source>
</evidence>
<dbReference type="InterPro" id="IPR016032">
    <property type="entry name" value="Sig_transdc_resp-reg_C-effctor"/>
</dbReference>
<feature type="DNA-binding region" description="OmpR/PhoB-type" evidence="7">
    <location>
        <begin position="132"/>
        <end position="231"/>
    </location>
</feature>
<evidence type="ECO:0000259" key="9">
    <source>
        <dbReference type="PROSITE" id="PS51755"/>
    </source>
</evidence>
<evidence type="ECO:0000256" key="6">
    <source>
        <dbReference type="PROSITE-ProRule" id="PRU00169"/>
    </source>
</evidence>
<dbReference type="InterPro" id="IPR011006">
    <property type="entry name" value="CheY-like_superfamily"/>
</dbReference>
<keyword evidence="5" id="KW-0804">Transcription</keyword>
<dbReference type="Gene3D" id="1.10.10.10">
    <property type="entry name" value="Winged helix-like DNA-binding domain superfamily/Winged helix DNA-binding domain"/>
    <property type="match status" value="1"/>
</dbReference>
<evidence type="ECO:0000256" key="2">
    <source>
        <dbReference type="ARBA" id="ARBA00023012"/>
    </source>
</evidence>
<evidence type="ECO:0000256" key="3">
    <source>
        <dbReference type="ARBA" id="ARBA00023015"/>
    </source>
</evidence>
<accession>A0ABS4NSZ1</accession>
<dbReference type="Gene3D" id="3.40.50.2300">
    <property type="match status" value="1"/>
</dbReference>
<keyword evidence="11" id="KW-1185">Reference proteome</keyword>
<organism evidence="10 11">
    <name type="scientific">Paenibacillus silagei</name>
    <dbReference type="NCBI Taxonomy" id="1670801"/>
    <lineage>
        <taxon>Bacteria</taxon>
        <taxon>Bacillati</taxon>
        <taxon>Bacillota</taxon>
        <taxon>Bacilli</taxon>
        <taxon>Bacillales</taxon>
        <taxon>Paenibacillaceae</taxon>
        <taxon>Paenibacillus</taxon>
    </lineage>
</organism>
<dbReference type="PANTHER" id="PTHR48111">
    <property type="entry name" value="REGULATOR OF RPOS"/>
    <property type="match status" value="1"/>
</dbReference>
<dbReference type="SUPFAM" id="SSF46894">
    <property type="entry name" value="C-terminal effector domain of the bipartite response regulators"/>
    <property type="match status" value="1"/>
</dbReference>
<evidence type="ECO:0000313" key="10">
    <source>
        <dbReference type="EMBL" id="MBP2113159.1"/>
    </source>
</evidence>
<dbReference type="SMART" id="SM00448">
    <property type="entry name" value="REC"/>
    <property type="match status" value="1"/>
</dbReference>
<keyword evidence="1 6" id="KW-0597">Phosphoprotein</keyword>
<dbReference type="RefSeq" id="WP_076076783.1">
    <property type="nucleotide sequence ID" value="NZ_JAGGLV010000010.1"/>
</dbReference>
<dbReference type="Gene3D" id="6.10.250.690">
    <property type="match status" value="1"/>
</dbReference>
<dbReference type="EMBL" id="JAGGLV010000010">
    <property type="protein sequence ID" value="MBP2113159.1"/>
    <property type="molecule type" value="Genomic_DNA"/>
</dbReference>
<dbReference type="InterPro" id="IPR039420">
    <property type="entry name" value="WalR-like"/>
</dbReference>
<dbReference type="Pfam" id="PF00072">
    <property type="entry name" value="Response_reg"/>
    <property type="match status" value="1"/>
</dbReference>
<evidence type="ECO:0000256" key="4">
    <source>
        <dbReference type="ARBA" id="ARBA00023125"/>
    </source>
</evidence>
<evidence type="ECO:0000256" key="7">
    <source>
        <dbReference type="PROSITE-ProRule" id="PRU01091"/>
    </source>
</evidence>
<feature type="domain" description="OmpR/PhoB-type" evidence="9">
    <location>
        <begin position="132"/>
        <end position="231"/>
    </location>
</feature>
<keyword evidence="3" id="KW-0805">Transcription regulation</keyword>
<dbReference type="Pfam" id="PF00486">
    <property type="entry name" value="Trans_reg_C"/>
    <property type="match status" value="1"/>
</dbReference>
<dbReference type="PROSITE" id="PS51755">
    <property type="entry name" value="OMPR_PHOB"/>
    <property type="match status" value="1"/>
</dbReference>
<dbReference type="GO" id="GO:0003677">
    <property type="term" value="F:DNA binding"/>
    <property type="evidence" value="ECO:0007669"/>
    <property type="project" value="UniProtKB-KW"/>
</dbReference>
<reference evidence="10 11" key="1">
    <citation type="submission" date="2021-03" db="EMBL/GenBank/DDBJ databases">
        <title>Genomic Encyclopedia of Type Strains, Phase IV (KMG-IV): sequencing the most valuable type-strain genomes for metagenomic binning, comparative biology and taxonomic classification.</title>
        <authorList>
            <person name="Goeker M."/>
        </authorList>
    </citation>
    <scope>NUCLEOTIDE SEQUENCE [LARGE SCALE GENOMIC DNA]</scope>
    <source>
        <strain evidence="10 11">DSM 101953</strain>
    </source>
</reference>
<dbReference type="PROSITE" id="PS50110">
    <property type="entry name" value="RESPONSE_REGULATORY"/>
    <property type="match status" value="1"/>
</dbReference>